<accession>A0ABP9ZXY1</accession>
<proteinExistence type="inferred from homology"/>
<feature type="transmembrane region" description="Helical" evidence="6">
    <location>
        <begin position="6"/>
        <end position="33"/>
    </location>
</feature>
<keyword evidence="8" id="KW-1185">Reference proteome</keyword>
<dbReference type="Pfam" id="PF01925">
    <property type="entry name" value="TauE"/>
    <property type="match status" value="1"/>
</dbReference>
<dbReference type="PANTHER" id="PTHR43483:SF3">
    <property type="entry name" value="MEMBRANE TRANSPORTER PROTEIN HI_0806-RELATED"/>
    <property type="match status" value="1"/>
</dbReference>
<dbReference type="EMBL" id="BAABWH010000002">
    <property type="protein sequence ID" value="GAA6145003.1"/>
    <property type="molecule type" value="Genomic_DNA"/>
</dbReference>
<gene>
    <name evidence="7" type="ORF">NBRC116585_11200</name>
</gene>
<evidence type="ECO:0000256" key="6">
    <source>
        <dbReference type="RuleBase" id="RU363041"/>
    </source>
</evidence>
<feature type="transmembrane region" description="Helical" evidence="6">
    <location>
        <begin position="45"/>
        <end position="67"/>
    </location>
</feature>
<feature type="transmembrane region" description="Helical" evidence="6">
    <location>
        <begin position="211"/>
        <end position="230"/>
    </location>
</feature>
<dbReference type="Proteomes" id="UP001481413">
    <property type="component" value="Unassembled WGS sequence"/>
</dbReference>
<dbReference type="InterPro" id="IPR002781">
    <property type="entry name" value="TM_pro_TauE-like"/>
</dbReference>
<name>A0ABP9ZXY1_9GAMM</name>
<keyword evidence="4 6" id="KW-1133">Transmembrane helix</keyword>
<evidence type="ECO:0000256" key="3">
    <source>
        <dbReference type="ARBA" id="ARBA00022692"/>
    </source>
</evidence>
<feature type="transmembrane region" description="Helical" evidence="6">
    <location>
        <begin position="79"/>
        <end position="98"/>
    </location>
</feature>
<keyword evidence="3 6" id="KW-0812">Transmembrane</keyword>
<sequence length="262" mass="27133">MTFLLYLLVGAFAGVLAGLFGIGGGMVIVPVLIISFTAAGISPEVMTHMAVATSLTTIVFTSISSVHEHHSKGAIDWSIVRSMTFGIVVGTALGVAFISEVPGPVLQIIIGVFALLVAAKMFSGWEPPGSGARPSAKGFMTAGSMIGFGSSWFGIGGGTFTVPYLSWMRFDMRQAVATSAACGIPIALTGAVANVAAGWDNELLPSGATGYIYWPAVVGIALTSVPFARVGAKLAHRLDAALLKKLFAVLLCVVGIRFIFFS</sequence>
<feature type="transmembrane region" description="Helical" evidence="6">
    <location>
        <begin position="242"/>
        <end position="260"/>
    </location>
</feature>
<organism evidence="7 8">
    <name type="scientific">Thalassolituus maritimus</name>
    <dbReference type="NCBI Taxonomy" id="484498"/>
    <lineage>
        <taxon>Bacteria</taxon>
        <taxon>Pseudomonadati</taxon>
        <taxon>Pseudomonadota</taxon>
        <taxon>Gammaproteobacteria</taxon>
        <taxon>Oceanospirillales</taxon>
        <taxon>Oceanospirillaceae</taxon>
        <taxon>Thalassolituus</taxon>
    </lineage>
</organism>
<reference evidence="7 8" key="1">
    <citation type="submission" date="2024-04" db="EMBL/GenBank/DDBJ databases">
        <title>Draft genome sequence of Thalassolituus maritimus NBRC 116585.</title>
        <authorList>
            <person name="Miyakawa T."/>
            <person name="Kusuya Y."/>
            <person name="Miura T."/>
        </authorList>
    </citation>
    <scope>NUCLEOTIDE SEQUENCE [LARGE SCALE GENOMIC DNA]</scope>
    <source>
        <strain evidence="7 8">5NW40-0001</strain>
    </source>
</reference>
<comment type="caution">
    <text evidence="7">The sequence shown here is derived from an EMBL/GenBank/DDBJ whole genome shotgun (WGS) entry which is preliminary data.</text>
</comment>
<dbReference type="PANTHER" id="PTHR43483">
    <property type="entry name" value="MEMBRANE TRANSPORTER PROTEIN HI_0806-RELATED"/>
    <property type="match status" value="1"/>
</dbReference>
<comment type="similarity">
    <text evidence="2 6">Belongs to the 4-toluene sulfonate uptake permease (TSUP) (TC 2.A.102) family.</text>
</comment>
<keyword evidence="6" id="KW-1003">Cell membrane</keyword>
<evidence type="ECO:0000256" key="4">
    <source>
        <dbReference type="ARBA" id="ARBA00022989"/>
    </source>
</evidence>
<evidence type="ECO:0000256" key="5">
    <source>
        <dbReference type="ARBA" id="ARBA00023136"/>
    </source>
</evidence>
<comment type="subcellular location">
    <subcellularLocation>
        <location evidence="6">Cell membrane</location>
        <topology evidence="6">Multi-pass membrane protein</topology>
    </subcellularLocation>
    <subcellularLocation>
        <location evidence="1">Membrane</location>
        <topology evidence="1">Multi-pass membrane protein</topology>
    </subcellularLocation>
</comment>
<evidence type="ECO:0000313" key="8">
    <source>
        <dbReference type="Proteomes" id="UP001481413"/>
    </source>
</evidence>
<feature type="transmembrane region" description="Helical" evidence="6">
    <location>
        <begin position="105"/>
        <end position="125"/>
    </location>
</feature>
<protein>
    <recommendedName>
        <fullName evidence="6">Probable membrane transporter protein</fullName>
    </recommendedName>
</protein>
<evidence type="ECO:0000256" key="2">
    <source>
        <dbReference type="ARBA" id="ARBA00009142"/>
    </source>
</evidence>
<dbReference type="RefSeq" id="WP_353293939.1">
    <property type="nucleotide sequence ID" value="NZ_BAABWH010000002.1"/>
</dbReference>
<evidence type="ECO:0000256" key="1">
    <source>
        <dbReference type="ARBA" id="ARBA00004141"/>
    </source>
</evidence>
<feature type="transmembrane region" description="Helical" evidence="6">
    <location>
        <begin position="177"/>
        <end position="199"/>
    </location>
</feature>
<keyword evidence="5 6" id="KW-0472">Membrane</keyword>
<feature type="transmembrane region" description="Helical" evidence="6">
    <location>
        <begin position="145"/>
        <end position="165"/>
    </location>
</feature>
<evidence type="ECO:0000313" key="7">
    <source>
        <dbReference type="EMBL" id="GAA6145003.1"/>
    </source>
</evidence>